<evidence type="ECO:0000313" key="3">
    <source>
        <dbReference type="Proteomes" id="UP000314294"/>
    </source>
</evidence>
<comment type="caution">
    <text evidence="2">The sequence shown here is derived from an EMBL/GenBank/DDBJ whole genome shotgun (WGS) entry which is preliminary data.</text>
</comment>
<keyword evidence="3" id="KW-1185">Reference proteome</keyword>
<accession>A0A4Z2EN24</accession>
<reference evidence="2 3" key="1">
    <citation type="submission" date="2019-03" db="EMBL/GenBank/DDBJ databases">
        <title>First draft genome of Liparis tanakae, snailfish: a comprehensive survey of snailfish specific genes.</title>
        <authorList>
            <person name="Kim W."/>
            <person name="Song I."/>
            <person name="Jeong J.-H."/>
            <person name="Kim D."/>
            <person name="Kim S."/>
            <person name="Ryu S."/>
            <person name="Song J.Y."/>
            <person name="Lee S.K."/>
        </authorList>
    </citation>
    <scope>NUCLEOTIDE SEQUENCE [LARGE SCALE GENOMIC DNA]</scope>
    <source>
        <tissue evidence="2">Muscle</tissue>
    </source>
</reference>
<protein>
    <submittedName>
        <fullName evidence="2">Uncharacterized protein</fullName>
    </submittedName>
</protein>
<evidence type="ECO:0000256" key="1">
    <source>
        <dbReference type="SAM" id="MobiDB-lite"/>
    </source>
</evidence>
<organism evidence="2 3">
    <name type="scientific">Liparis tanakae</name>
    <name type="common">Tanaka's snailfish</name>
    <dbReference type="NCBI Taxonomy" id="230148"/>
    <lineage>
        <taxon>Eukaryota</taxon>
        <taxon>Metazoa</taxon>
        <taxon>Chordata</taxon>
        <taxon>Craniata</taxon>
        <taxon>Vertebrata</taxon>
        <taxon>Euteleostomi</taxon>
        <taxon>Actinopterygii</taxon>
        <taxon>Neopterygii</taxon>
        <taxon>Teleostei</taxon>
        <taxon>Neoteleostei</taxon>
        <taxon>Acanthomorphata</taxon>
        <taxon>Eupercaria</taxon>
        <taxon>Perciformes</taxon>
        <taxon>Cottioidei</taxon>
        <taxon>Cottales</taxon>
        <taxon>Liparidae</taxon>
        <taxon>Liparis</taxon>
    </lineage>
</organism>
<sequence length="116" mass="12999">MEIRPDRLKVAAARTLGKIYGGYLVVLNNFRRSSASTDYMQHELWILRYNILLKITVPEAWHDARPLATGEEAPRRPLGARPQEAEEAEEAGGVWTRRSIDELPLLLSGSEGGLNT</sequence>
<dbReference type="EMBL" id="SRLO01005198">
    <property type="protein sequence ID" value="TNN29792.1"/>
    <property type="molecule type" value="Genomic_DNA"/>
</dbReference>
<name>A0A4Z2EN24_9TELE</name>
<gene>
    <name evidence="2" type="ORF">EYF80_060059</name>
</gene>
<feature type="region of interest" description="Disordered" evidence="1">
    <location>
        <begin position="65"/>
        <end position="96"/>
    </location>
</feature>
<dbReference type="AlphaFoldDB" id="A0A4Z2EN24"/>
<evidence type="ECO:0000313" key="2">
    <source>
        <dbReference type="EMBL" id="TNN29792.1"/>
    </source>
</evidence>
<proteinExistence type="predicted"/>
<dbReference type="Proteomes" id="UP000314294">
    <property type="component" value="Unassembled WGS sequence"/>
</dbReference>